<accession>A0A0M3I7C6</accession>
<name>A0A0M3I7C6_ASCLU</name>
<dbReference type="AlphaFoldDB" id="A0A0M3I7C6"/>
<feature type="region of interest" description="Disordered" evidence="1">
    <location>
        <begin position="57"/>
        <end position="76"/>
    </location>
</feature>
<keyword evidence="2" id="KW-1185">Reference proteome</keyword>
<evidence type="ECO:0000256" key="1">
    <source>
        <dbReference type="SAM" id="MobiDB-lite"/>
    </source>
</evidence>
<evidence type="ECO:0000313" key="2">
    <source>
        <dbReference type="Proteomes" id="UP000036681"/>
    </source>
</evidence>
<evidence type="ECO:0000313" key="3">
    <source>
        <dbReference type="WBParaSite" id="ALUE_0001307301-mRNA-1"/>
    </source>
</evidence>
<organism evidence="2 3">
    <name type="scientific">Ascaris lumbricoides</name>
    <name type="common">Giant roundworm</name>
    <dbReference type="NCBI Taxonomy" id="6252"/>
    <lineage>
        <taxon>Eukaryota</taxon>
        <taxon>Metazoa</taxon>
        <taxon>Ecdysozoa</taxon>
        <taxon>Nematoda</taxon>
        <taxon>Chromadorea</taxon>
        <taxon>Rhabditida</taxon>
        <taxon>Spirurina</taxon>
        <taxon>Ascaridomorpha</taxon>
        <taxon>Ascaridoidea</taxon>
        <taxon>Ascarididae</taxon>
        <taxon>Ascaris</taxon>
    </lineage>
</organism>
<dbReference type="WBParaSite" id="ALUE_0001307301-mRNA-1">
    <property type="protein sequence ID" value="ALUE_0001307301-mRNA-1"/>
    <property type="gene ID" value="ALUE_0001307301"/>
</dbReference>
<sequence>MSTITGQWYAKLTPLMPDVLFPPQNNTLLLMSEEQLHTYFRNDPKWSSEVVLVSHEDRRSENSRAQPAYPHSPPVLAITGHVADTPLLTRLPHPIATRPAD</sequence>
<reference evidence="3" key="1">
    <citation type="submission" date="2017-02" db="UniProtKB">
        <authorList>
            <consortium name="WormBaseParasite"/>
        </authorList>
    </citation>
    <scope>IDENTIFICATION</scope>
</reference>
<dbReference type="Proteomes" id="UP000036681">
    <property type="component" value="Unplaced"/>
</dbReference>
<proteinExistence type="predicted"/>
<protein>
    <submittedName>
        <fullName evidence="3">Cytoplasmic protein</fullName>
    </submittedName>
</protein>